<evidence type="ECO:0000313" key="5">
    <source>
        <dbReference type="Proteomes" id="UP000033519"/>
    </source>
</evidence>
<feature type="domain" description="Peptidase S8/S53" evidence="3">
    <location>
        <begin position="57"/>
        <end position="212"/>
    </location>
</feature>
<dbReference type="Gene3D" id="3.40.50.200">
    <property type="entry name" value="Peptidase S8/S53 domain"/>
    <property type="match status" value="1"/>
</dbReference>
<dbReference type="PANTHER" id="PTHR43399">
    <property type="entry name" value="SUBTILISIN-RELATED"/>
    <property type="match status" value="1"/>
</dbReference>
<dbReference type="PANTHER" id="PTHR43399:SF4">
    <property type="entry name" value="CELL WALL-ASSOCIATED PROTEASE"/>
    <property type="match status" value="1"/>
</dbReference>
<protein>
    <recommendedName>
        <fullName evidence="3">Peptidase S8/S53 domain-containing protein</fullName>
    </recommendedName>
</protein>
<dbReference type="EMBL" id="LAPV01000061">
    <property type="protein sequence ID" value="KKC34059.1"/>
    <property type="molecule type" value="Genomic_DNA"/>
</dbReference>
<dbReference type="PROSITE" id="PS00137">
    <property type="entry name" value="SUBTILASE_HIS"/>
    <property type="match status" value="1"/>
</dbReference>
<accession>A0ABR5E1H7</accession>
<evidence type="ECO:0000259" key="3">
    <source>
        <dbReference type="Pfam" id="PF00082"/>
    </source>
</evidence>
<dbReference type="Proteomes" id="UP000033519">
    <property type="component" value="Unassembled WGS sequence"/>
</dbReference>
<gene>
    <name evidence="4" type="ORF">WH91_04920</name>
</gene>
<dbReference type="SUPFAM" id="SSF52743">
    <property type="entry name" value="Subtilisin-like"/>
    <property type="match status" value="1"/>
</dbReference>
<evidence type="ECO:0000256" key="2">
    <source>
        <dbReference type="PROSITE-ProRule" id="PRU01240"/>
    </source>
</evidence>
<dbReference type="PROSITE" id="PS51892">
    <property type="entry name" value="SUBTILASE"/>
    <property type="match status" value="1"/>
</dbReference>
<organism evidence="4 5">
    <name type="scientific">Devosia psychrophila</name>
    <dbReference type="NCBI Taxonomy" id="728005"/>
    <lineage>
        <taxon>Bacteria</taxon>
        <taxon>Pseudomonadati</taxon>
        <taxon>Pseudomonadota</taxon>
        <taxon>Alphaproteobacteria</taxon>
        <taxon>Hyphomicrobiales</taxon>
        <taxon>Devosiaceae</taxon>
        <taxon>Devosia</taxon>
    </lineage>
</organism>
<keyword evidence="5" id="KW-1185">Reference proteome</keyword>
<comment type="similarity">
    <text evidence="1 2">Belongs to the peptidase S8 family.</text>
</comment>
<dbReference type="Pfam" id="PF00082">
    <property type="entry name" value="Peptidase_S8"/>
    <property type="match status" value="1"/>
</dbReference>
<sequence>MRAAQILASAEFRNADANCIYVGCAASGPLATNQSRAFELHNLHTALSSGLTGVNKLVAVVDEGFRVTHQEFAGKTIHQTGTLPVADHGTHVASLIAGVRDGVGMHGVAPGANLHFTALNPSGASTLDITNVTLGTLSAATLGAVAQNNSWGFNVAASTLQAHLAANPSQSVAQGLNSVIANYGTSRWQAYLDALNTFENGGVVVWALSNDETMASGDVMAALPYFDTRLQGA</sequence>
<dbReference type="InterPro" id="IPR051048">
    <property type="entry name" value="Peptidase_S8/S53_subtilisin"/>
</dbReference>
<name>A0ABR5E1H7_9HYPH</name>
<evidence type="ECO:0000313" key="4">
    <source>
        <dbReference type="EMBL" id="KKC34059.1"/>
    </source>
</evidence>
<comment type="caution">
    <text evidence="4">The sequence shown here is derived from an EMBL/GenBank/DDBJ whole genome shotgun (WGS) entry which is preliminary data.</text>
</comment>
<dbReference type="InterPro" id="IPR000209">
    <property type="entry name" value="Peptidase_S8/S53_dom"/>
</dbReference>
<proteinExistence type="inferred from homology"/>
<reference evidence="4 5" key="1">
    <citation type="submission" date="2015-03" db="EMBL/GenBank/DDBJ databases">
        <authorList>
            <person name="Lepp D."/>
            <person name="Hassan Y.I."/>
            <person name="Li X.-Z."/>
            <person name="Zhou T."/>
        </authorList>
    </citation>
    <scope>NUCLEOTIDE SEQUENCE [LARGE SCALE GENOMIC DNA]</scope>
    <source>
        <strain evidence="4 5">Cr7-05</strain>
    </source>
</reference>
<dbReference type="InterPro" id="IPR036852">
    <property type="entry name" value="Peptidase_S8/S53_dom_sf"/>
</dbReference>
<comment type="caution">
    <text evidence="2">Lacks conserved residue(s) required for the propagation of feature annotation.</text>
</comment>
<dbReference type="InterPro" id="IPR022398">
    <property type="entry name" value="Peptidase_S8_His-AS"/>
</dbReference>
<evidence type="ECO:0000256" key="1">
    <source>
        <dbReference type="ARBA" id="ARBA00011073"/>
    </source>
</evidence>